<feature type="region of interest" description="Disordered" evidence="1">
    <location>
        <begin position="1"/>
        <end position="46"/>
    </location>
</feature>
<protein>
    <submittedName>
        <fullName evidence="2">Uncharacterized protein</fullName>
    </submittedName>
</protein>
<gene>
    <name evidence="2" type="ORF">GCM10010358_50600</name>
</gene>
<evidence type="ECO:0000313" key="2">
    <source>
        <dbReference type="EMBL" id="GGX90487.1"/>
    </source>
</evidence>
<comment type="caution">
    <text evidence="2">The sequence shown here is derived from an EMBL/GenBank/DDBJ whole genome shotgun (WGS) entry which is preliminary data.</text>
</comment>
<name>A0A918NRI4_9ACTN</name>
<organism evidence="2 3">
    <name type="scientific">Streptomyces minutiscleroticus</name>
    <dbReference type="NCBI Taxonomy" id="68238"/>
    <lineage>
        <taxon>Bacteria</taxon>
        <taxon>Bacillati</taxon>
        <taxon>Actinomycetota</taxon>
        <taxon>Actinomycetes</taxon>
        <taxon>Kitasatosporales</taxon>
        <taxon>Streptomycetaceae</taxon>
        <taxon>Streptomyces</taxon>
    </lineage>
</organism>
<evidence type="ECO:0000256" key="1">
    <source>
        <dbReference type="SAM" id="MobiDB-lite"/>
    </source>
</evidence>
<sequence>MRPRKGDGDDGDDGDGAGAAIGGTTDMEVSGGSRGPAVRTYDTGRAGAAASARTRVTRWRGGRAGGTGRAGAARLLDGRKAPGRAEGP</sequence>
<dbReference type="AlphaFoldDB" id="A0A918NRI4"/>
<accession>A0A918NRI4</accession>
<keyword evidence="3" id="KW-1185">Reference proteome</keyword>
<proteinExistence type="predicted"/>
<dbReference type="EMBL" id="BMVU01000028">
    <property type="protein sequence ID" value="GGX90487.1"/>
    <property type="molecule type" value="Genomic_DNA"/>
</dbReference>
<dbReference type="Proteomes" id="UP000619244">
    <property type="component" value="Unassembled WGS sequence"/>
</dbReference>
<reference evidence="2" key="2">
    <citation type="submission" date="2020-09" db="EMBL/GenBank/DDBJ databases">
        <authorList>
            <person name="Sun Q."/>
            <person name="Ohkuma M."/>
        </authorList>
    </citation>
    <scope>NUCLEOTIDE SEQUENCE</scope>
    <source>
        <strain evidence="2">JCM 4790</strain>
    </source>
</reference>
<evidence type="ECO:0000313" key="3">
    <source>
        <dbReference type="Proteomes" id="UP000619244"/>
    </source>
</evidence>
<feature type="region of interest" description="Disordered" evidence="1">
    <location>
        <begin position="59"/>
        <end position="88"/>
    </location>
</feature>
<reference evidence="2" key="1">
    <citation type="journal article" date="2014" name="Int. J. Syst. Evol. Microbiol.">
        <title>Complete genome sequence of Corynebacterium casei LMG S-19264T (=DSM 44701T), isolated from a smear-ripened cheese.</title>
        <authorList>
            <consortium name="US DOE Joint Genome Institute (JGI-PGF)"/>
            <person name="Walter F."/>
            <person name="Albersmeier A."/>
            <person name="Kalinowski J."/>
            <person name="Ruckert C."/>
        </authorList>
    </citation>
    <scope>NUCLEOTIDE SEQUENCE</scope>
    <source>
        <strain evidence="2">JCM 4790</strain>
    </source>
</reference>